<comment type="caution">
    <text evidence="1">The sequence shown here is derived from an EMBL/GenBank/DDBJ whole genome shotgun (WGS) entry which is preliminary data.</text>
</comment>
<sequence length="141" mass="15675">MSKDTGNQYSHCLATLEEALREAEKAFVDADTRYLEAQQDRKIAMEAINQHQIEIDAAIAELRKVSIPGTRWHLSRSEPDETLELNAEDMVPAKAEPIASKSDLISSDAESVLASKFDRLRRQSAARSDDPVLKVVAKPGR</sequence>
<organism evidence="1 2">
    <name type="scientific">Erythrobacter ani</name>
    <dbReference type="NCBI Taxonomy" id="2827235"/>
    <lineage>
        <taxon>Bacteria</taxon>
        <taxon>Pseudomonadati</taxon>
        <taxon>Pseudomonadota</taxon>
        <taxon>Alphaproteobacteria</taxon>
        <taxon>Sphingomonadales</taxon>
        <taxon>Erythrobacteraceae</taxon>
        <taxon>Erythrobacter/Porphyrobacter group</taxon>
        <taxon>Erythrobacter</taxon>
    </lineage>
</organism>
<dbReference type="RefSeq" id="WP_218316933.1">
    <property type="nucleotide sequence ID" value="NZ_JAGSPB010000002.1"/>
</dbReference>
<keyword evidence="2" id="KW-1185">Reference proteome</keyword>
<evidence type="ECO:0000313" key="1">
    <source>
        <dbReference type="EMBL" id="MBV7266317.1"/>
    </source>
</evidence>
<dbReference type="Proteomes" id="UP000699975">
    <property type="component" value="Unassembled WGS sequence"/>
</dbReference>
<gene>
    <name evidence="1" type="ORF">KCG45_09010</name>
</gene>
<reference evidence="1 2" key="1">
    <citation type="submission" date="2021-04" db="EMBL/GenBank/DDBJ databases">
        <authorList>
            <person name="Pira H."/>
            <person name="Risdian C."/>
            <person name="Wink J."/>
        </authorList>
    </citation>
    <scope>NUCLEOTIDE SEQUENCE [LARGE SCALE GENOMIC DNA]</scope>
    <source>
        <strain evidence="1 2">WH131</strain>
    </source>
</reference>
<dbReference type="EMBL" id="JAGSPB010000002">
    <property type="protein sequence ID" value="MBV7266317.1"/>
    <property type="molecule type" value="Genomic_DNA"/>
</dbReference>
<accession>A0ABS6SP91</accession>
<proteinExistence type="predicted"/>
<evidence type="ECO:0000313" key="2">
    <source>
        <dbReference type="Proteomes" id="UP000699975"/>
    </source>
</evidence>
<name>A0ABS6SP91_9SPHN</name>
<protein>
    <submittedName>
        <fullName evidence="1">Uncharacterized protein</fullName>
    </submittedName>
</protein>